<dbReference type="InterPro" id="IPR014729">
    <property type="entry name" value="Rossmann-like_a/b/a_fold"/>
</dbReference>
<comment type="catalytic activity">
    <reaction evidence="11 12">
        <text>tRNA(Lys) + L-lysine + ATP = L-lysyl-tRNA(Lys) + AMP + diphosphate</text>
        <dbReference type="Rhea" id="RHEA:20792"/>
        <dbReference type="Rhea" id="RHEA-COMP:9696"/>
        <dbReference type="Rhea" id="RHEA-COMP:9697"/>
        <dbReference type="ChEBI" id="CHEBI:30616"/>
        <dbReference type="ChEBI" id="CHEBI:32551"/>
        <dbReference type="ChEBI" id="CHEBI:33019"/>
        <dbReference type="ChEBI" id="CHEBI:78442"/>
        <dbReference type="ChEBI" id="CHEBI:78529"/>
        <dbReference type="ChEBI" id="CHEBI:456215"/>
        <dbReference type="EC" id="6.1.1.6"/>
    </reaction>
</comment>
<dbReference type="Gene3D" id="1.10.10.350">
    <property type="match status" value="1"/>
</dbReference>
<dbReference type="GO" id="GO:0004824">
    <property type="term" value="F:lysine-tRNA ligase activity"/>
    <property type="evidence" value="ECO:0007669"/>
    <property type="project" value="UniProtKB-UniRule"/>
</dbReference>
<evidence type="ECO:0000256" key="11">
    <source>
        <dbReference type="ARBA" id="ARBA00048573"/>
    </source>
</evidence>
<reference evidence="15" key="1">
    <citation type="submission" date="2020-10" db="EMBL/GenBank/DDBJ databases">
        <authorList>
            <person name="Gilroy R."/>
        </authorList>
    </citation>
    <scope>NUCLEOTIDE SEQUENCE</scope>
    <source>
        <strain evidence="15">ChiSjej4B22-8349</strain>
    </source>
</reference>
<evidence type="ECO:0000313" key="15">
    <source>
        <dbReference type="EMBL" id="HIU95276.1"/>
    </source>
</evidence>
<comment type="caution">
    <text evidence="15">The sequence shown here is derived from an EMBL/GenBank/DDBJ whole genome shotgun (WGS) entry which is preliminary data.</text>
</comment>
<evidence type="ECO:0000256" key="12">
    <source>
        <dbReference type="HAMAP-Rule" id="MF_00177"/>
    </source>
</evidence>
<dbReference type="PROSITE" id="PS00178">
    <property type="entry name" value="AA_TRNA_LIGASE_I"/>
    <property type="match status" value="1"/>
</dbReference>
<dbReference type="GO" id="GO:0005524">
    <property type="term" value="F:ATP binding"/>
    <property type="evidence" value="ECO:0007669"/>
    <property type="project" value="UniProtKB-UniRule"/>
</dbReference>
<dbReference type="EMBL" id="DVOB01000024">
    <property type="protein sequence ID" value="HIU95276.1"/>
    <property type="molecule type" value="Genomic_DNA"/>
</dbReference>
<evidence type="ECO:0000256" key="2">
    <source>
        <dbReference type="ARBA" id="ARBA00005594"/>
    </source>
</evidence>
<evidence type="ECO:0000256" key="1">
    <source>
        <dbReference type="ARBA" id="ARBA00004496"/>
    </source>
</evidence>
<evidence type="ECO:0000256" key="10">
    <source>
        <dbReference type="ARBA" id="ARBA00023146"/>
    </source>
</evidence>
<dbReference type="Pfam" id="PF01588">
    <property type="entry name" value="tRNA_bind"/>
    <property type="match status" value="1"/>
</dbReference>
<keyword evidence="6 12" id="KW-0547">Nucleotide-binding</keyword>
<dbReference type="NCBIfam" id="TIGR00467">
    <property type="entry name" value="lysS_arch"/>
    <property type="match status" value="1"/>
</dbReference>
<evidence type="ECO:0000256" key="4">
    <source>
        <dbReference type="ARBA" id="ARBA00022555"/>
    </source>
</evidence>
<evidence type="ECO:0000256" key="8">
    <source>
        <dbReference type="ARBA" id="ARBA00022884"/>
    </source>
</evidence>
<dbReference type="InterPro" id="IPR008925">
    <property type="entry name" value="aa_tRNA-synth_I_cd-bd_sf"/>
</dbReference>
<dbReference type="SUPFAM" id="SSF48163">
    <property type="entry name" value="An anticodon-binding domain of class I aminoacyl-tRNA synthetases"/>
    <property type="match status" value="1"/>
</dbReference>
<dbReference type="InterPro" id="IPR002547">
    <property type="entry name" value="tRNA-bd_dom"/>
</dbReference>
<feature type="domain" description="TRNA-binding" evidence="14">
    <location>
        <begin position="573"/>
        <end position="674"/>
    </location>
</feature>
<reference evidence="15" key="2">
    <citation type="journal article" date="2021" name="PeerJ">
        <title>Extensive microbial diversity within the chicken gut microbiome revealed by metagenomics and culture.</title>
        <authorList>
            <person name="Gilroy R."/>
            <person name="Ravi A."/>
            <person name="Getino M."/>
            <person name="Pursley I."/>
            <person name="Horton D.L."/>
            <person name="Alikhan N.F."/>
            <person name="Baker D."/>
            <person name="Gharbi K."/>
            <person name="Hall N."/>
            <person name="Watson M."/>
            <person name="Adriaenssens E.M."/>
            <person name="Foster-Nyarko E."/>
            <person name="Jarju S."/>
            <person name="Secka A."/>
            <person name="Antonio M."/>
            <person name="Oren A."/>
            <person name="Chaudhuri R.R."/>
            <person name="La Ragione R."/>
            <person name="Hildebrand F."/>
            <person name="Pallen M.J."/>
        </authorList>
    </citation>
    <scope>NUCLEOTIDE SEQUENCE</scope>
    <source>
        <strain evidence="15">ChiSjej4B22-8349</strain>
    </source>
</reference>
<keyword evidence="8 13" id="KW-0694">RNA-binding</keyword>
<feature type="short sequence motif" description="'KMSKS' region" evidence="12">
    <location>
        <begin position="287"/>
        <end position="291"/>
    </location>
</feature>
<feature type="short sequence motif" description="'HIGH' region" evidence="12">
    <location>
        <begin position="29"/>
        <end position="37"/>
    </location>
</feature>
<evidence type="ECO:0000256" key="3">
    <source>
        <dbReference type="ARBA" id="ARBA00022490"/>
    </source>
</evidence>
<dbReference type="Gene3D" id="3.40.50.620">
    <property type="entry name" value="HUPs"/>
    <property type="match status" value="1"/>
</dbReference>
<dbReference type="GO" id="GO:0006430">
    <property type="term" value="P:lysyl-tRNA aminoacylation"/>
    <property type="evidence" value="ECO:0007669"/>
    <property type="project" value="UniProtKB-UniRule"/>
</dbReference>
<proteinExistence type="inferred from homology"/>
<keyword evidence="10 12" id="KW-0030">Aminoacyl-tRNA synthetase</keyword>
<dbReference type="GO" id="GO:0005737">
    <property type="term" value="C:cytoplasm"/>
    <property type="evidence" value="ECO:0007669"/>
    <property type="project" value="UniProtKB-SubCell"/>
</dbReference>
<keyword evidence="9 12" id="KW-0648">Protein biosynthesis</keyword>
<dbReference type="Proteomes" id="UP000824130">
    <property type="component" value="Unassembled WGS sequence"/>
</dbReference>
<dbReference type="InterPro" id="IPR042078">
    <property type="entry name" value="Lys-tRNA-ligase_SC_fold"/>
</dbReference>
<keyword evidence="7 12" id="KW-0067">ATP-binding</keyword>
<keyword evidence="5 12" id="KW-0436">Ligase</keyword>
<evidence type="ECO:0000259" key="14">
    <source>
        <dbReference type="PROSITE" id="PS50886"/>
    </source>
</evidence>
<dbReference type="InterPro" id="IPR020751">
    <property type="entry name" value="aa-tRNA-synth_I_codon-bd_sub2"/>
</dbReference>
<comment type="similarity">
    <text evidence="2 12">Belongs to the class-I aminoacyl-tRNA synthetase family.</text>
</comment>
<dbReference type="InterPro" id="IPR012340">
    <property type="entry name" value="NA-bd_OB-fold"/>
</dbReference>
<dbReference type="GO" id="GO:0000049">
    <property type="term" value="F:tRNA binding"/>
    <property type="evidence" value="ECO:0007669"/>
    <property type="project" value="UniProtKB-UniRule"/>
</dbReference>
<name>A0A9D1SUJ6_9FIRM</name>
<dbReference type="PANTHER" id="PTHR37940:SF1">
    <property type="entry name" value="LYSINE--TRNA LIGASE"/>
    <property type="match status" value="1"/>
</dbReference>
<dbReference type="Pfam" id="PF01921">
    <property type="entry name" value="tRNA-synt_1f"/>
    <property type="match status" value="1"/>
</dbReference>
<dbReference type="SUPFAM" id="SSF50249">
    <property type="entry name" value="Nucleic acid-binding proteins"/>
    <property type="match status" value="1"/>
</dbReference>
<comment type="caution">
    <text evidence="12">Lacks conserved residue(s) required for the propagation of feature annotation.</text>
</comment>
<accession>A0A9D1SUJ6</accession>
<dbReference type="Gene3D" id="6.10.20.10">
    <property type="entry name" value="Lysine tRNA ligase, stem contact fold domain"/>
    <property type="match status" value="1"/>
</dbReference>
<sequence>MHWAEKIADRIIKRNPDKEEYVCAAGISPSGSIHIGNFRDIATSLFVAKALVKKGKKARLLFSWDEYDRFRKVPANVKAVDPDNEFEKYLGLPYTSVPNPFNTEHENYAKYFEAEFMDSIRKFGIEMDYRYQTDMYTSGKYKDDVIEALKKRKEIFDILDSFRTQDAEEGEREAYYPVSVFCPECGKDTTKITSLSDDCTVAEYECECGHRGTFDFTKEFNCKLAWKIDWPMRWRYEGVDFEPGGKDHASPGGSYETSSVISRKIFGYEPPMFQGYEFIGIKGSTGKMSGSSGLNLTPETLLRIYEPEIILWLYSKTDPKKAFDFCFDDGILRQYFEFDKMYNDYIAGKTNEHNTAVMEYSLIDDHKIKTVPMSLLVQLGSIVDFNVPMMETVFEKIGTPYKYEDFDTRLEKAKYWLYQCAPESANKLRGWRDWDLYNTFSDEEKREITILYDYIKAGEYDLDSLNAKLYDIPKEVYGTDVENLKKIQGQFFKNVYRLLISKEKGPRLYLFLYAIDRERFMHLLDFSFPKTEEEEALEKAALEAEKEPEEEIKVYGEPDEVKPIVEPEVSIDQFFEIDLRVCKVLKCQEIRKSHSNYKLTLFDGIKERVIVSSIKNDYKPEELEGRKIIVVANLAPARFTGVTSEGMLLAGTNNACGCQVIFVDDIVPEGTRIC</sequence>
<dbReference type="HAMAP" id="MF_00177">
    <property type="entry name" value="Lys_tRNA_synth_class1"/>
    <property type="match status" value="1"/>
</dbReference>
<dbReference type="InterPro" id="IPR002904">
    <property type="entry name" value="Lys-tRNA-ligase"/>
</dbReference>
<evidence type="ECO:0000313" key="16">
    <source>
        <dbReference type="Proteomes" id="UP000824130"/>
    </source>
</evidence>
<dbReference type="Gene3D" id="2.40.50.140">
    <property type="entry name" value="Nucleic acid-binding proteins"/>
    <property type="match status" value="1"/>
</dbReference>
<evidence type="ECO:0000256" key="9">
    <source>
        <dbReference type="ARBA" id="ARBA00022917"/>
    </source>
</evidence>
<dbReference type="InterPro" id="IPR001412">
    <property type="entry name" value="aa-tRNA-synth_I_CS"/>
</dbReference>
<dbReference type="SUPFAM" id="SSF52374">
    <property type="entry name" value="Nucleotidylyl transferase"/>
    <property type="match status" value="1"/>
</dbReference>
<dbReference type="EC" id="6.1.1.6" evidence="12"/>
<protein>
    <recommendedName>
        <fullName evidence="12">Lysine--tRNA ligase</fullName>
        <ecNumber evidence="12">6.1.1.6</ecNumber>
    </recommendedName>
    <alternativeName>
        <fullName evidence="12">Lysyl-tRNA synthetase</fullName>
        <shortName evidence="12">LysRS</shortName>
    </alternativeName>
</protein>
<evidence type="ECO:0000256" key="7">
    <source>
        <dbReference type="ARBA" id="ARBA00022840"/>
    </source>
</evidence>
<dbReference type="AlphaFoldDB" id="A0A9D1SUJ6"/>
<dbReference type="PROSITE" id="PS50886">
    <property type="entry name" value="TRBD"/>
    <property type="match status" value="1"/>
</dbReference>
<gene>
    <name evidence="12" type="primary">lysS</name>
    <name evidence="15" type="ORF">IAD25_01000</name>
</gene>
<keyword evidence="3 12" id="KW-0963">Cytoplasm</keyword>
<organism evidence="15 16">
    <name type="scientific">Candidatus Allocopromorpha excrementipullorum</name>
    <dbReference type="NCBI Taxonomy" id="2840743"/>
    <lineage>
        <taxon>Bacteria</taxon>
        <taxon>Bacillati</taxon>
        <taxon>Bacillota</taxon>
        <taxon>Clostridia</taxon>
        <taxon>Eubacteriales</taxon>
        <taxon>Eubacteriaceae</taxon>
        <taxon>Eubacteriaceae incertae sedis</taxon>
        <taxon>Candidatus Allocopromorpha</taxon>
    </lineage>
</organism>
<evidence type="ECO:0000256" key="13">
    <source>
        <dbReference type="PROSITE-ProRule" id="PRU00209"/>
    </source>
</evidence>
<comment type="subcellular location">
    <subcellularLocation>
        <location evidence="1 12">Cytoplasm</location>
    </subcellularLocation>
</comment>
<evidence type="ECO:0000256" key="6">
    <source>
        <dbReference type="ARBA" id="ARBA00022741"/>
    </source>
</evidence>
<keyword evidence="4 13" id="KW-0820">tRNA-binding</keyword>
<dbReference type="PANTHER" id="PTHR37940">
    <property type="entry name" value="LYSINE--TRNA LIGASE"/>
    <property type="match status" value="1"/>
</dbReference>
<evidence type="ECO:0000256" key="5">
    <source>
        <dbReference type="ARBA" id="ARBA00022598"/>
    </source>
</evidence>